<sequence length="93" mass="10559">MSTSTHNEESKNLSEMLNDILKIQEELESRMGASNRNLEANFENIKDFVSRANAYIPILNQISKDMVEICERTQSLKKQSSLLAQKVVNQNTG</sequence>
<protein>
    <recommendedName>
        <fullName evidence="3">Biogenesis of lysosome-related organelles complex 1 subunit 6</fullName>
    </recommendedName>
</protein>
<dbReference type="EnsemblMetazoa" id="CJA38050.1">
    <property type="protein sequence ID" value="CJA38050.1"/>
    <property type="gene ID" value="WBGene00213897"/>
</dbReference>
<dbReference type="Proteomes" id="UP000005237">
    <property type="component" value="Unassembled WGS sequence"/>
</dbReference>
<keyword evidence="2" id="KW-1185">Reference proteome</keyword>
<dbReference type="AlphaFoldDB" id="A0A8R1EMG1"/>
<evidence type="ECO:0000313" key="1">
    <source>
        <dbReference type="EnsemblMetazoa" id="CJA38050.1"/>
    </source>
</evidence>
<reference evidence="1" key="2">
    <citation type="submission" date="2022-06" db="UniProtKB">
        <authorList>
            <consortium name="EnsemblMetazoa"/>
        </authorList>
    </citation>
    <scope>IDENTIFICATION</scope>
    <source>
        <strain evidence="1">DF5081</strain>
    </source>
</reference>
<evidence type="ECO:0000313" key="2">
    <source>
        <dbReference type="Proteomes" id="UP000005237"/>
    </source>
</evidence>
<name>A0A8R1EMG1_CAEJA</name>
<reference evidence="2" key="1">
    <citation type="submission" date="2010-08" db="EMBL/GenBank/DDBJ databases">
        <authorList>
            <consortium name="Caenorhabditis japonica Sequencing Consortium"/>
            <person name="Wilson R.K."/>
        </authorList>
    </citation>
    <scope>NUCLEOTIDE SEQUENCE [LARGE SCALE GENOMIC DNA]</scope>
    <source>
        <strain evidence="2">DF5081</strain>
    </source>
</reference>
<evidence type="ECO:0008006" key="3">
    <source>
        <dbReference type="Google" id="ProtNLM"/>
    </source>
</evidence>
<proteinExistence type="predicted"/>
<accession>A0A8R1EMG1</accession>
<organism evidence="1 2">
    <name type="scientific">Caenorhabditis japonica</name>
    <dbReference type="NCBI Taxonomy" id="281687"/>
    <lineage>
        <taxon>Eukaryota</taxon>
        <taxon>Metazoa</taxon>
        <taxon>Ecdysozoa</taxon>
        <taxon>Nematoda</taxon>
        <taxon>Chromadorea</taxon>
        <taxon>Rhabditida</taxon>
        <taxon>Rhabditina</taxon>
        <taxon>Rhabditomorpha</taxon>
        <taxon>Rhabditoidea</taxon>
        <taxon>Rhabditidae</taxon>
        <taxon>Peloderinae</taxon>
        <taxon>Caenorhabditis</taxon>
    </lineage>
</organism>